<reference evidence="7 8" key="1">
    <citation type="submission" date="2014-09" db="EMBL/GenBank/DDBJ databases">
        <authorList>
            <person name="Martin A.A."/>
        </authorList>
    </citation>
    <scope>NUCLEOTIDE SEQUENCE</scope>
    <source>
        <strain evidence="8">ED321</strain>
        <strain evidence="7">ED321 Heterogonic</strain>
    </source>
</reference>
<dbReference type="GO" id="GO:0032040">
    <property type="term" value="C:small-subunit processome"/>
    <property type="evidence" value="ECO:0007669"/>
    <property type="project" value="TreeGrafter"/>
</dbReference>
<sequence>MFGEEPSFPRSKGDTTDSNNTNRPQKRKFPRKSEVKNKSNQKVDKFLDDEQKKKNLYIKEKEEHSLVWKKQFCLSYATPGVLCLAVVKEIRELYVLLETSNSVKLKLPANMISYQFAKASTNEEISLSSIVTKGQMLVVKVVKGIEEGAKTNEITVTCIPKQVNSHVVSGNINIGTVLVGVLDKLEDKGAIIDLGLSSGSKGFVPYNSLPSFVDSSKLHLGQPFLFSVTQCSSRIIQLTGYIEGNVPSPEVAMHFDKDKLFPGMVIMCSPDDFTNTGVYTNFGNNVKGFIDKYAMPPRFREDLSTFKKPIKGVITISKPSSPMLIINCNPDIVAISKPEKRLVFDGYKIGDTIECVVKDILNVGYSLDLPVKEDGKPCLTNAFLKENYGGNCEKLKVGDKILVRVINYKIFDKCLVVTNKPEVMKQKIMSLENVVPGKLIVATVRGVTDSCVRLKISDTVRGTIPKIHATDRQVKNWQQKFVVGNMLRVRPLFIDEDSDNVICTAKPTLLQSTYPPVTSVDKKYCDMITHGYIIKQLPNGYLISFYNRVIAFMPNKYAETLTQTSIGSPVKVRIMNVDVEKKKVIVCPSHINPVDHTKENSNNEKKEKQTKKSSNYKIKIYTTYEAVVKGPWNHEAGNPSCSIELILPEGNIGRLHASELDLSNYKLYDNPVSMFLQENTGKSIRVKVIEMKNLMLSTNSENTKKKDNPVKHVEKFKIAECTLKKHKIELGRKSGKLLNYAKKFKVGSIVRCFVTKVTNPKSLYVEINPYVKGFIAREVLKDISKDDGKEYEEGMFIEGKITSISKARTYPTLQLANLEDLTIGINQEVTGKILSVKTCPLRILVSLPGQQLGVLRLFGISTDFKEALELFKEFEVNDCFTFKVISYNKTKESWNLISKLVSDTIANNPSLAEKIYFSRRKIPFETEMIGHVISIKDNSCLVDISPSVTGSMTITENDKIHINDIIKCATVKGKKDEMLKLKYVSTIFDGSLIKIDNSEIEDKSKFEDVNSGHNSTNDTVMDEDIPVTVVTSDSELRNPDENIFNDSSDGESETEESDKKLKNKKREKEKFDNNNEEEIEEEEDEDDEEAEENDEGEEEDDEEEEEVVVRKKPKIDLAKEIKNLSETEKEKIIFERQEQINENNMEINNEDDFERLLTGSPNESMLWINYIGFYLANENIEKAREIAERALKTINYMMEDELYNIWVAYLNMESKLGDENRIKKIYERAANNVNEYKISMQYIKILRNATLYDLLEHHIEKFLKKYGHTEPEIWYIYAEHLYFVEKAELARELQKRACFSLPKKMHVDVLCKFAQLEYKLCDQEQGKTMFEKIVQVYKQRTDVWNVYLDLVIKNESPKTTRDLFEEIIKIPFGPKKLKPFFKKWIKYEEKHGDYKSQKYVHEKAQEIVNDSMVNLGLI</sequence>
<dbReference type="CTD" id="36381022"/>
<dbReference type="InterPro" id="IPR012340">
    <property type="entry name" value="NA-bd_OB-fold"/>
</dbReference>
<dbReference type="GeneID" id="36381022"/>
<evidence type="ECO:0000313" key="10">
    <source>
        <dbReference type="WormBase" id="SRAE_2000330700"/>
    </source>
</evidence>
<keyword evidence="4" id="KW-0539">Nucleus</keyword>
<feature type="region of interest" description="Disordered" evidence="5">
    <location>
        <begin position="592"/>
        <end position="612"/>
    </location>
</feature>
<dbReference type="OMA" id="EAACIMQ"/>
<dbReference type="Gene3D" id="2.40.50.140">
    <property type="entry name" value="Nucleic acid-binding proteins"/>
    <property type="match status" value="3"/>
</dbReference>
<dbReference type="SUPFAM" id="SSF48452">
    <property type="entry name" value="TPR-like"/>
    <property type="match status" value="2"/>
</dbReference>
<dbReference type="InterPro" id="IPR003107">
    <property type="entry name" value="HAT"/>
</dbReference>
<feature type="region of interest" description="Disordered" evidence="5">
    <location>
        <begin position="1030"/>
        <end position="1111"/>
    </location>
</feature>
<name>A0A090LFW7_STRRB</name>
<keyword evidence="2" id="KW-0698">rRNA processing</keyword>
<dbReference type="STRING" id="34506.A0A090LFW7"/>
<dbReference type="Pfam" id="PF23231">
    <property type="entry name" value="HAT_Syf1_CNRKL1_C"/>
    <property type="match status" value="1"/>
</dbReference>
<dbReference type="GO" id="GO:0003723">
    <property type="term" value="F:RNA binding"/>
    <property type="evidence" value="ECO:0007669"/>
    <property type="project" value="TreeGrafter"/>
</dbReference>
<dbReference type="eggNOG" id="KOG1070">
    <property type="taxonomic scope" value="Eukaryota"/>
</dbReference>
<dbReference type="RefSeq" id="XP_024507852.1">
    <property type="nucleotide sequence ID" value="XM_024654486.1"/>
</dbReference>
<gene>
    <name evidence="7 9 10" type="ORF">SRAE_2000330700</name>
</gene>
<dbReference type="SMART" id="SM00386">
    <property type="entry name" value="HAT"/>
    <property type="match status" value="6"/>
</dbReference>
<organism evidence="7">
    <name type="scientific">Strongyloides ratti</name>
    <name type="common">Parasitic roundworm</name>
    <dbReference type="NCBI Taxonomy" id="34506"/>
    <lineage>
        <taxon>Eukaryota</taxon>
        <taxon>Metazoa</taxon>
        <taxon>Ecdysozoa</taxon>
        <taxon>Nematoda</taxon>
        <taxon>Chromadorea</taxon>
        <taxon>Rhabditida</taxon>
        <taxon>Tylenchina</taxon>
        <taxon>Panagrolaimomorpha</taxon>
        <taxon>Strongyloidoidea</taxon>
        <taxon>Strongyloididae</taxon>
        <taxon>Strongyloides</taxon>
    </lineage>
</organism>
<keyword evidence="3" id="KW-0677">Repeat</keyword>
<dbReference type="SMART" id="SM00316">
    <property type="entry name" value="S1"/>
    <property type="match status" value="7"/>
</dbReference>
<dbReference type="InterPro" id="IPR055430">
    <property type="entry name" value="HAT_Syf1_CNRKL1_C"/>
</dbReference>
<dbReference type="PROSITE" id="PS50126">
    <property type="entry name" value="S1"/>
    <property type="match status" value="3"/>
</dbReference>
<feature type="compositionally biased region" description="Basic and acidic residues" evidence="5">
    <location>
        <begin position="593"/>
        <end position="607"/>
    </location>
</feature>
<keyword evidence="8" id="KW-1185">Reference proteome</keyword>
<dbReference type="Proteomes" id="UP000035682">
    <property type="component" value="Unplaced"/>
</dbReference>
<dbReference type="GO" id="GO:0006364">
    <property type="term" value="P:rRNA processing"/>
    <property type="evidence" value="ECO:0007669"/>
    <property type="project" value="UniProtKB-KW"/>
</dbReference>
<evidence type="ECO:0000259" key="6">
    <source>
        <dbReference type="PROSITE" id="PS50126"/>
    </source>
</evidence>
<feature type="compositionally biased region" description="Basic and acidic residues" evidence="5">
    <location>
        <begin position="31"/>
        <end position="44"/>
    </location>
</feature>
<dbReference type="OrthoDB" id="412781at2759"/>
<protein>
    <submittedName>
        <fullName evidence="7">Protein RRP5 homolog</fullName>
    </submittedName>
</protein>
<feature type="compositionally biased region" description="Acidic residues" evidence="5">
    <location>
        <begin position="1074"/>
        <end position="1106"/>
    </location>
</feature>
<feature type="region of interest" description="Disordered" evidence="5">
    <location>
        <begin position="1"/>
        <end position="44"/>
    </location>
</feature>
<proteinExistence type="predicted"/>
<evidence type="ECO:0000313" key="7">
    <source>
        <dbReference type="EMBL" id="CEF68652.1"/>
    </source>
</evidence>
<dbReference type="WBParaSite" id="SRAE_2000330700.1">
    <property type="protein sequence ID" value="SRAE_2000330700.1"/>
    <property type="gene ID" value="WBGene00263529"/>
</dbReference>
<evidence type="ECO:0000256" key="2">
    <source>
        <dbReference type="ARBA" id="ARBA00022552"/>
    </source>
</evidence>
<feature type="domain" description="S1 motif" evidence="6">
    <location>
        <begin position="437"/>
        <end position="506"/>
    </location>
</feature>
<dbReference type="EMBL" id="LN609529">
    <property type="protein sequence ID" value="CEF68652.1"/>
    <property type="molecule type" value="Genomic_DNA"/>
</dbReference>
<dbReference type="eggNOG" id="KOG1890">
    <property type="taxonomic scope" value="Eukaryota"/>
</dbReference>
<evidence type="ECO:0000256" key="5">
    <source>
        <dbReference type="SAM" id="MobiDB-lite"/>
    </source>
</evidence>
<evidence type="ECO:0000256" key="3">
    <source>
        <dbReference type="ARBA" id="ARBA00022737"/>
    </source>
</evidence>
<dbReference type="PANTHER" id="PTHR23270:SF10">
    <property type="entry name" value="PROTEIN RRP5 HOMOLOG"/>
    <property type="match status" value="1"/>
</dbReference>
<dbReference type="WormBase" id="SRAE_2000330700">
    <property type="protein sequence ID" value="SRP06655"/>
    <property type="gene ID" value="WBGene00263529"/>
</dbReference>
<dbReference type="InterPro" id="IPR003029">
    <property type="entry name" value="S1_domain"/>
</dbReference>
<evidence type="ECO:0000313" key="8">
    <source>
        <dbReference type="Proteomes" id="UP000035682"/>
    </source>
</evidence>
<dbReference type="PANTHER" id="PTHR23270">
    <property type="entry name" value="PROGRAMMED CELL DEATH PROTEIN 11 PRE-RRNA PROCESSING PROTEIN RRP5"/>
    <property type="match status" value="1"/>
</dbReference>
<comment type="subcellular location">
    <subcellularLocation>
        <location evidence="1">Nucleus</location>
        <location evidence="1">Nucleolus</location>
    </subcellularLocation>
</comment>
<evidence type="ECO:0000256" key="1">
    <source>
        <dbReference type="ARBA" id="ARBA00004604"/>
    </source>
</evidence>
<dbReference type="eggNOG" id="KOG1240">
    <property type="taxonomic scope" value="Eukaryota"/>
</dbReference>
<accession>A0A090LFW7</accession>
<dbReference type="InterPro" id="IPR011990">
    <property type="entry name" value="TPR-like_helical_dom_sf"/>
</dbReference>
<dbReference type="InterPro" id="IPR045209">
    <property type="entry name" value="Rrp5"/>
</dbReference>
<dbReference type="Gene3D" id="1.25.40.10">
    <property type="entry name" value="Tetratricopeptide repeat domain"/>
    <property type="match status" value="2"/>
</dbReference>
<dbReference type="SUPFAM" id="SSF50249">
    <property type="entry name" value="Nucleic acid-binding proteins"/>
    <property type="match status" value="4"/>
</dbReference>
<evidence type="ECO:0000256" key="4">
    <source>
        <dbReference type="ARBA" id="ARBA00023242"/>
    </source>
</evidence>
<feature type="domain" description="S1 motif" evidence="6">
    <location>
        <begin position="175"/>
        <end position="241"/>
    </location>
</feature>
<reference evidence="9" key="2">
    <citation type="submission" date="2020-12" db="UniProtKB">
        <authorList>
            <consortium name="WormBaseParasite"/>
        </authorList>
    </citation>
    <scope>IDENTIFICATION</scope>
</reference>
<evidence type="ECO:0000313" key="9">
    <source>
        <dbReference type="WBParaSite" id="SRAE_2000330700.1"/>
    </source>
</evidence>
<feature type="domain" description="S1 motif" evidence="6">
    <location>
        <begin position="747"/>
        <end position="816"/>
    </location>
</feature>